<evidence type="ECO:0000313" key="5">
    <source>
        <dbReference type="Proteomes" id="UP000192074"/>
    </source>
</evidence>
<dbReference type="AlphaFoldDB" id="A0A822VDM3"/>
<protein>
    <submittedName>
        <fullName evidence="4">MoaR</fullName>
    </submittedName>
</protein>
<keyword evidence="2" id="KW-0804">Transcription</keyword>
<dbReference type="Gene3D" id="3.40.50.1360">
    <property type="match status" value="1"/>
</dbReference>
<dbReference type="InterPro" id="IPR036390">
    <property type="entry name" value="WH_DNA-bd_sf"/>
</dbReference>
<dbReference type="EMBL" id="FCNL01000043">
    <property type="protein sequence ID" value="CVI25473.1"/>
    <property type="molecule type" value="Genomic_DNA"/>
</dbReference>
<dbReference type="InterPro" id="IPR036388">
    <property type="entry name" value="WH-like_DNA-bd_sf"/>
</dbReference>
<dbReference type="GO" id="GO:0003700">
    <property type="term" value="F:DNA-binding transcription factor activity"/>
    <property type="evidence" value="ECO:0007669"/>
    <property type="project" value="InterPro"/>
</dbReference>
<dbReference type="InterPro" id="IPR001034">
    <property type="entry name" value="DeoR_HTH"/>
</dbReference>
<sequence length="288" mass="31829">MVMKLRTARKPLNDKNIAQDEDFLPAERRAKIMDWFSTNSVASTQDLARRLNASISTIRRDLDLLAADGMLKRTHGGAVRIRQNTTYEQRMEEARNTSVEEKRAIARAAASILQPGQSVLIDSKSTSHLLAQAIADLGIPLTVITNDVQVAAILANKDPISLVVPGGTCRHGAYVLLGEMSTKFVRELNCDHYFLCTHAVDASGPTDTFLDLVQLQRAMVGAAMETTLIIDSSKFGSRKIYSVVPMKQIKRIITDEGLSPEDRDKYSSLVDELVIAPFLEDTPSEQEE</sequence>
<dbReference type="Pfam" id="PF08220">
    <property type="entry name" value="HTH_DeoR"/>
    <property type="match status" value="1"/>
</dbReference>
<dbReference type="PROSITE" id="PS51000">
    <property type="entry name" value="HTH_DEOR_2"/>
    <property type="match status" value="1"/>
</dbReference>
<dbReference type="Pfam" id="PF00455">
    <property type="entry name" value="DeoRC"/>
    <property type="match status" value="1"/>
</dbReference>
<dbReference type="SMART" id="SM01134">
    <property type="entry name" value="DeoRC"/>
    <property type="match status" value="1"/>
</dbReference>
<dbReference type="InterPro" id="IPR037171">
    <property type="entry name" value="NagB/RpiA_transferase-like"/>
</dbReference>
<dbReference type="InterPro" id="IPR014036">
    <property type="entry name" value="DeoR-like_C"/>
</dbReference>
<dbReference type="SUPFAM" id="SSF100950">
    <property type="entry name" value="NagB/RpiA/CoA transferase-like"/>
    <property type="match status" value="1"/>
</dbReference>
<dbReference type="SMART" id="SM00420">
    <property type="entry name" value="HTH_DEOR"/>
    <property type="match status" value="1"/>
</dbReference>
<keyword evidence="1" id="KW-0805">Transcription regulation</keyword>
<evidence type="ECO:0000256" key="1">
    <source>
        <dbReference type="ARBA" id="ARBA00023015"/>
    </source>
</evidence>
<dbReference type="PANTHER" id="PTHR30363:SF44">
    <property type="entry name" value="AGA OPERON TRANSCRIPTIONAL REPRESSOR-RELATED"/>
    <property type="match status" value="1"/>
</dbReference>
<dbReference type="PRINTS" id="PR00037">
    <property type="entry name" value="HTHLACR"/>
</dbReference>
<feature type="domain" description="HTH deoR-type" evidence="3">
    <location>
        <begin position="25"/>
        <end position="80"/>
    </location>
</feature>
<evidence type="ECO:0000313" key="4">
    <source>
        <dbReference type="EMBL" id="CVI25473.1"/>
    </source>
</evidence>
<dbReference type="PANTHER" id="PTHR30363">
    <property type="entry name" value="HTH-TYPE TRANSCRIPTIONAL REGULATOR SRLR-RELATED"/>
    <property type="match status" value="1"/>
</dbReference>
<dbReference type="InterPro" id="IPR050313">
    <property type="entry name" value="Carb_Metab_HTH_regulators"/>
</dbReference>
<dbReference type="SUPFAM" id="SSF46785">
    <property type="entry name" value="Winged helix' DNA-binding domain"/>
    <property type="match status" value="1"/>
</dbReference>
<accession>A0A822VDM3</accession>
<dbReference type="Gene3D" id="1.10.10.10">
    <property type="entry name" value="Winged helix-like DNA-binding domain superfamily/Winged helix DNA-binding domain"/>
    <property type="match status" value="1"/>
</dbReference>
<reference evidence="4 5" key="1">
    <citation type="submission" date="2016-01" db="EMBL/GenBank/DDBJ databases">
        <authorList>
            <person name="Regsiter A."/>
            <person name="william w."/>
        </authorList>
    </citation>
    <scope>NUCLEOTIDE SEQUENCE [LARGE SCALE GENOMIC DNA]</scope>
    <source>
        <strain evidence="4 5">B6</strain>
    </source>
</reference>
<name>A0A822VDM3_AGRTU</name>
<evidence type="ECO:0000259" key="3">
    <source>
        <dbReference type="PROSITE" id="PS51000"/>
    </source>
</evidence>
<dbReference type="Proteomes" id="UP000192074">
    <property type="component" value="Unassembled WGS sequence"/>
</dbReference>
<organism evidence="4 5">
    <name type="scientific">Agrobacterium tumefaciens str. B6</name>
    <dbReference type="NCBI Taxonomy" id="1183423"/>
    <lineage>
        <taxon>Bacteria</taxon>
        <taxon>Pseudomonadati</taxon>
        <taxon>Pseudomonadota</taxon>
        <taxon>Alphaproteobacteria</taxon>
        <taxon>Hyphomicrobiales</taxon>
        <taxon>Rhizobiaceae</taxon>
        <taxon>Rhizobium/Agrobacterium group</taxon>
        <taxon>Agrobacterium</taxon>
        <taxon>Agrobacterium tumefaciens complex</taxon>
    </lineage>
</organism>
<proteinExistence type="predicted"/>
<comment type="caution">
    <text evidence="4">The sequence shown here is derived from an EMBL/GenBank/DDBJ whole genome shotgun (WGS) entry which is preliminary data.</text>
</comment>
<evidence type="ECO:0000256" key="2">
    <source>
        <dbReference type="ARBA" id="ARBA00023163"/>
    </source>
</evidence>
<gene>
    <name evidence="4" type="primary">moaR</name>
    <name evidence="4" type="ORF">AGR4A_pTi0071</name>
</gene>